<sequence>MGRRRGARVLSAPQLPPRADELGLCLCHVCGKVCTAPRRHKAGCPRCGSALHRRKPNVYAKTWAYLLAALILYIPANTLPVMFTGTLGRGTESTILEGVIEFWENGSWGVALVIFIASVAVPSIKFLVLGTLLVSCQRRSDWATAQRARLYRFVELIGYWSMLDVIVVALVSALVHFGALSSAAPRLGIVFFGFVVVLTMLAAMSFDPRLIWDAEVNDDGQA</sequence>
<evidence type="ECO:0000256" key="4">
    <source>
        <dbReference type="ARBA" id="ARBA00022692"/>
    </source>
</evidence>
<evidence type="ECO:0000256" key="5">
    <source>
        <dbReference type="ARBA" id="ARBA00022989"/>
    </source>
</evidence>
<evidence type="ECO:0000256" key="7">
    <source>
        <dbReference type="SAM" id="Phobius"/>
    </source>
</evidence>
<keyword evidence="4 7" id="KW-0812">Transmembrane</keyword>
<organism evidence="8 9">
    <name type="scientific">Pseudomonas oryzihabitans</name>
    <dbReference type="NCBI Taxonomy" id="47885"/>
    <lineage>
        <taxon>Bacteria</taxon>
        <taxon>Pseudomonadati</taxon>
        <taxon>Pseudomonadota</taxon>
        <taxon>Gammaproteobacteria</taxon>
        <taxon>Pseudomonadales</taxon>
        <taxon>Pseudomonadaceae</taxon>
        <taxon>Pseudomonas</taxon>
    </lineage>
</organism>
<evidence type="ECO:0000313" key="9">
    <source>
        <dbReference type="Proteomes" id="UP000189310"/>
    </source>
</evidence>
<proteinExistence type="predicted"/>
<evidence type="ECO:0000313" key="8">
    <source>
        <dbReference type="EMBL" id="ONN73146.1"/>
    </source>
</evidence>
<dbReference type="Pfam" id="PF04403">
    <property type="entry name" value="PqiA"/>
    <property type="match status" value="1"/>
</dbReference>
<evidence type="ECO:0000256" key="2">
    <source>
        <dbReference type="ARBA" id="ARBA00022475"/>
    </source>
</evidence>
<keyword evidence="3" id="KW-0997">Cell inner membrane</keyword>
<dbReference type="RefSeq" id="WP_077171354.1">
    <property type="nucleotide sequence ID" value="NZ_MTLN01000002.1"/>
</dbReference>
<feature type="transmembrane region" description="Helical" evidence="7">
    <location>
        <begin position="183"/>
        <end position="203"/>
    </location>
</feature>
<evidence type="ECO:0000256" key="3">
    <source>
        <dbReference type="ARBA" id="ARBA00022519"/>
    </source>
</evidence>
<keyword evidence="5 7" id="KW-1133">Transmembrane helix</keyword>
<dbReference type="EMBL" id="MTLN01000002">
    <property type="protein sequence ID" value="ONN73146.1"/>
    <property type="molecule type" value="Genomic_DNA"/>
</dbReference>
<feature type="transmembrane region" description="Helical" evidence="7">
    <location>
        <begin position="108"/>
        <end position="135"/>
    </location>
</feature>
<dbReference type="PANTHER" id="PTHR30462">
    <property type="entry name" value="INTERMEMBRANE TRANSPORT PROTEIN PQIB-RELATED"/>
    <property type="match status" value="1"/>
</dbReference>
<name>A0ABX3IXM5_9PSED</name>
<dbReference type="InterPro" id="IPR007498">
    <property type="entry name" value="PqiA-like"/>
</dbReference>
<dbReference type="PANTHER" id="PTHR30462:SF3">
    <property type="entry name" value="INTERMEMBRANE TRANSPORT PROTEIN PQIA"/>
    <property type="match status" value="1"/>
</dbReference>
<feature type="transmembrane region" description="Helical" evidence="7">
    <location>
        <begin position="63"/>
        <end position="88"/>
    </location>
</feature>
<protein>
    <submittedName>
        <fullName evidence="8">Paraquat-inducible membrane protein A</fullName>
    </submittedName>
</protein>
<keyword evidence="6 7" id="KW-0472">Membrane</keyword>
<reference evidence="8 9" key="1">
    <citation type="submission" date="2017-01" db="EMBL/GenBank/DDBJ databases">
        <title>Pseudomonas psychrotolerans genome sequencing and assembly.</title>
        <authorList>
            <person name="Vyas B."/>
            <person name="Mayilraj S."/>
        </authorList>
    </citation>
    <scope>NUCLEOTIDE SEQUENCE [LARGE SCALE GENOMIC DNA]</scope>
    <source>
        <strain evidence="8 9">SDS18</strain>
    </source>
</reference>
<dbReference type="InterPro" id="IPR051800">
    <property type="entry name" value="PqiA-PqiB_transport"/>
</dbReference>
<accession>A0ABX3IXM5</accession>
<evidence type="ECO:0000256" key="1">
    <source>
        <dbReference type="ARBA" id="ARBA00004533"/>
    </source>
</evidence>
<comment type="subcellular location">
    <subcellularLocation>
        <location evidence="1">Cell inner membrane</location>
    </subcellularLocation>
</comment>
<gene>
    <name evidence="8" type="ORF">BVL52_05005</name>
</gene>
<keyword evidence="2" id="KW-1003">Cell membrane</keyword>
<feature type="transmembrane region" description="Helical" evidence="7">
    <location>
        <begin position="156"/>
        <end position="177"/>
    </location>
</feature>
<keyword evidence="9" id="KW-1185">Reference proteome</keyword>
<evidence type="ECO:0000256" key="6">
    <source>
        <dbReference type="ARBA" id="ARBA00023136"/>
    </source>
</evidence>
<dbReference type="Proteomes" id="UP000189310">
    <property type="component" value="Unassembled WGS sequence"/>
</dbReference>
<comment type="caution">
    <text evidence="8">The sequence shown here is derived from an EMBL/GenBank/DDBJ whole genome shotgun (WGS) entry which is preliminary data.</text>
</comment>